<evidence type="ECO:0000313" key="2">
    <source>
        <dbReference type="Proteomes" id="UP000054485"/>
    </source>
</evidence>
<dbReference type="EMBL" id="KN835782">
    <property type="protein sequence ID" value="KIK34266.1"/>
    <property type="molecule type" value="Genomic_DNA"/>
</dbReference>
<dbReference type="Proteomes" id="UP000054485">
    <property type="component" value="Unassembled WGS sequence"/>
</dbReference>
<keyword evidence="2" id="KW-1185">Reference proteome</keyword>
<dbReference type="InParanoid" id="A0A0C9ZXQ1"/>
<sequence length="64" mass="7338">MPDNRQQWVIFSTEVRHLVTQRKDSSWEMCILVVGEILEEHSTATSKFSTLGGSRIIRIVPQPV</sequence>
<dbReference type="AlphaFoldDB" id="A0A0C9ZXQ1"/>
<accession>A0A0C9ZXQ1</accession>
<organism evidence="1 2">
    <name type="scientific">Suillus luteus UH-Slu-Lm8-n1</name>
    <dbReference type="NCBI Taxonomy" id="930992"/>
    <lineage>
        <taxon>Eukaryota</taxon>
        <taxon>Fungi</taxon>
        <taxon>Dikarya</taxon>
        <taxon>Basidiomycota</taxon>
        <taxon>Agaricomycotina</taxon>
        <taxon>Agaricomycetes</taxon>
        <taxon>Agaricomycetidae</taxon>
        <taxon>Boletales</taxon>
        <taxon>Suillineae</taxon>
        <taxon>Suillaceae</taxon>
        <taxon>Suillus</taxon>
    </lineage>
</organism>
<reference evidence="1 2" key="1">
    <citation type="submission" date="2014-04" db="EMBL/GenBank/DDBJ databases">
        <authorList>
            <consortium name="DOE Joint Genome Institute"/>
            <person name="Kuo A."/>
            <person name="Ruytinx J."/>
            <person name="Rineau F."/>
            <person name="Colpaert J."/>
            <person name="Kohler A."/>
            <person name="Nagy L.G."/>
            <person name="Floudas D."/>
            <person name="Copeland A."/>
            <person name="Barry K.W."/>
            <person name="Cichocki N."/>
            <person name="Veneault-Fourrey C."/>
            <person name="LaButti K."/>
            <person name="Lindquist E.A."/>
            <person name="Lipzen A."/>
            <person name="Lundell T."/>
            <person name="Morin E."/>
            <person name="Murat C."/>
            <person name="Sun H."/>
            <person name="Tunlid A."/>
            <person name="Henrissat B."/>
            <person name="Grigoriev I.V."/>
            <person name="Hibbett D.S."/>
            <person name="Martin F."/>
            <person name="Nordberg H.P."/>
            <person name="Cantor M.N."/>
            <person name="Hua S.X."/>
        </authorList>
    </citation>
    <scope>NUCLEOTIDE SEQUENCE [LARGE SCALE GENOMIC DNA]</scope>
    <source>
        <strain evidence="1 2">UH-Slu-Lm8-n1</strain>
    </source>
</reference>
<reference evidence="2" key="2">
    <citation type="submission" date="2015-01" db="EMBL/GenBank/DDBJ databases">
        <title>Evolutionary Origins and Diversification of the Mycorrhizal Mutualists.</title>
        <authorList>
            <consortium name="DOE Joint Genome Institute"/>
            <consortium name="Mycorrhizal Genomics Consortium"/>
            <person name="Kohler A."/>
            <person name="Kuo A."/>
            <person name="Nagy L.G."/>
            <person name="Floudas D."/>
            <person name="Copeland A."/>
            <person name="Barry K.W."/>
            <person name="Cichocki N."/>
            <person name="Veneault-Fourrey C."/>
            <person name="LaButti K."/>
            <person name="Lindquist E.A."/>
            <person name="Lipzen A."/>
            <person name="Lundell T."/>
            <person name="Morin E."/>
            <person name="Murat C."/>
            <person name="Riley R."/>
            <person name="Ohm R."/>
            <person name="Sun H."/>
            <person name="Tunlid A."/>
            <person name="Henrissat B."/>
            <person name="Grigoriev I.V."/>
            <person name="Hibbett D.S."/>
            <person name="Martin F."/>
        </authorList>
    </citation>
    <scope>NUCLEOTIDE SEQUENCE [LARGE SCALE GENOMIC DNA]</scope>
    <source>
        <strain evidence="2">UH-Slu-Lm8-n1</strain>
    </source>
</reference>
<evidence type="ECO:0000313" key="1">
    <source>
        <dbReference type="EMBL" id="KIK34266.1"/>
    </source>
</evidence>
<gene>
    <name evidence="1" type="ORF">CY34DRAFT_813037</name>
</gene>
<proteinExistence type="predicted"/>
<protein>
    <submittedName>
        <fullName evidence="1">Uncharacterized protein</fullName>
    </submittedName>
</protein>
<dbReference type="HOGENOM" id="CLU_2869177_0_0_1"/>
<name>A0A0C9ZXQ1_9AGAM</name>